<dbReference type="Pfam" id="PF02311">
    <property type="entry name" value="AraC_binding"/>
    <property type="match status" value="1"/>
</dbReference>
<name>A0A6P1TLE2_9FIRM</name>
<dbReference type="Gene3D" id="2.60.120.10">
    <property type="entry name" value="Jelly Rolls"/>
    <property type="match status" value="1"/>
</dbReference>
<dbReference type="RefSeq" id="WP_161837924.1">
    <property type="nucleotide sequence ID" value="NZ_CP048000.1"/>
</dbReference>
<dbReference type="EMBL" id="CP048000">
    <property type="protein sequence ID" value="QHQ61097.1"/>
    <property type="molecule type" value="Genomic_DNA"/>
</dbReference>
<dbReference type="SUPFAM" id="SSF51215">
    <property type="entry name" value="Regulatory protein AraC"/>
    <property type="match status" value="1"/>
</dbReference>
<reference evidence="5 6" key="1">
    <citation type="submission" date="2020-01" db="EMBL/GenBank/DDBJ databases">
        <title>Genome analysis of Anaerocolumna sp. CBA3638.</title>
        <authorList>
            <person name="Kim J."/>
            <person name="Roh S.W."/>
        </authorList>
    </citation>
    <scope>NUCLEOTIDE SEQUENCE [LARGE SCALE GENOMIC DNA]</scope>
    <source>
        <strain evidence="5 6">CBA3638</strain>
    </source>
</reference>
<dbReference type="SUPFAM" id="SSF46689">
    <property type="entry name" value="Homeodomain-like"/>
    <property type="match status" value="1"/>
</dbReference>
<dbReference type="PROSITE" id="PS01124">
    <property type="entry name" value="HTH_ARAC_FAMILY_2"/>
    <property type="match status" value="1"/>
</dbReference>
<dbReference type="AlphaFoldDB" id="A0A6P1TLE2"/>
<evidence type="ECO:0000313" key="5">
    <source>
        <dbReference type="EMBL" id="QHQ61097.1"/>
    </source>
</evidence>
<keyword evidence="2" id="KW-0238">DNA-binding</keyword>
<evidence type="ECO:0000313" key="6">
    <source>
        <dbReference type="Proteomes" id="UP000464314"/>
    </source>
</evidence>
<protein>
    <submittedName>
        <fullName evidence="5">Helix-turn-helix domain-containing protein</fullName>
    </submittedName>
</protein>
<dbReference type="InterPro" id="IPR003313">
    <property type="entry name" value="AraC-bd"/>
</dbReference>
<dbReference type="Pfam" id="PF12833">
    <property type="entry name" value="HTH_18"/>
    <property type="match status" value="1"/>
</dbReference>
<dbReference type="InterPro" id="IPR018060">
    <property type="entry name" value="HTH_AraC"/>
</dbReference>
<sequence length="289" mass="33843">MLPLYLTEKDNNFSFEISIHDIKNDVYPHGHSFLELHYVFEGQGIEKINGIEHIMKPGTFAVIFPYQIHEMHIIKGSEVHLYNLCLSAKTLFDQDEYGLVMNKLLFDIDLNARTIYDMDEDTSEKVFTLLSEIHAEFKEDEIWRNFMLKAKIVELFILFDRYRRSLVAKENNSLRTTMGNDTWSIIHYVYKNWNTNITLKSLSQLFYLSEPYISTSFKQCLGISFHAFLRDLRIENACSLLTSSKMSITDITYEVGYLSYSTFVRVFHARKGVSPAMYRQIIKDNAVKT</sequence>
<dbReference type="GO" id="GO:0003700">
    <property type="term" value="F:DNA-binding transcription factor activity"/>
    <property type="evidence" value="ECO:0007669"/>
    <property type="project" value="InterPro"/>
</dbReference>
<dbReference type="InterPro" id="IPR014710">
    <property type="entry name" value="RmlC-like_jellyroll"/>
</dbReference>
<accession>A0A6P1TLE2</accession>
<gene>
    <name evidence="5" type="ORF">Ana3638_10220</name>
</gene>
<evidence type="ECO:0000256" key="3">
    <source>
        <dbReference type="ARBA" id="ARBA00023163"/>
    </source>
</evidence>
<keyword evidence="3" id="KW-0804">Transcription</keyword>
<dbReference type="Proteomes" id="UP000464314">
    <property type="component" value="Chromosome"/>
</dbReference>
<dbReference type="PANTHER" id="PTHR43280">
    <property type="entry name" value="ARAC-FAMILY TRANSCRIPTIONAL REGULATOR"/>
    <property type="match status" value="1"/>
</dbReference>
<keyword evidence="6" id="KW-1185">Reference proteome</keyword>
<dbReference type="Gene3D" id="1.10.10.60">
    <property type="entry name" value="Homeodomain-like"/>
    <property type="match status" value="2"/>
</dbReference>
<feature type="domain" description="HTH araC/xylS-type" evidence="4">
    <location>
        <begin position="183"/>
        <end position="281"/>
    </location>
</feature>
<evidence type="ECO:0000256" key="2">
    <source>
        <dbReference type="ARBA" id="ARBA00023125"/>
    </source>
</evidence>
<dbReference type="KEGG" id="anr:Ana3638_10220"/>
<organism evidence="5 6">
    <name type="scientific">Anaerocolumna sedimenticola</name>
    <dbReference type="NCBI Taxonomy" id="2696063"/>
    <lineage>
        <taxon>Bacteria</taxon>
        <taxon>Bacillati</taxon>
        <taxon>Bacillota</taxon>
        <taxon>Clostridia</taxon>
        <taxon>Lachnospirales</taxon>
        <taxon>Lachnospiraceae</taxon>
        <taxon>Anaerocolumna</taxon>
    </lineage>
</organism>
<dbReference type="SMART" id="SM00342">
    <property type="entry name" value="HTH_ARAC"/>
    <property type="match status" value="1"/>
</dbReference>
<evidence type="ECO:0000256" key="1">
    <source>
        <dbReference type="ARBA" id="ARBA00023015"/>
    </source>
</evidence>
<dbReference type="InterPro" id="IPR009057">
    <property type="entry name" value="Homeodomain-like_sf"/>
</dbReference>
<dbReference type="GO" id="GO:0043565">
    <property type="term" value="F:sequence-specific DNA binding"/>
    <property type="evidence" value="ECO:0007669"/>
    <property type="project" value="InterPro"/>
</dbReference>
<proteinExistence type="predicted"/>
<dbReference type="PANTHER" id="PTHR43280:SF2">
    <property type="entry name" value="HTH-TYPE TRANSCRIPTIONAL REGULATOR EXSA"/>
    <property type="match status" value="1"/>
</dbReference>
<evidence type="ECO:0000259" key="4">
    <source>
        <dbReference type="PROSITE" id="PS01124"/>
    </source>
</evidence>
<dbReference type="InterPro" id="IPR037923">
    <property type="entry name" value="HTH-like"/>
</dbReference>
<keyword evidence="1" id="KW-0805">Transcription regulation</keyword>